<dbReference type="Proteomes" id="UP001500630">
    <property type="component" value="Unassembled WGS sequence"/>
</dbReference>
<proteinExistence type="inferred from homology"/>
<dbReference type="InterPro" id="IPR016192">
    <property type="entry name" value="APOBEC/CMP_deaminase_Zn-bd"/>
</dbReference>
<evidence type="ECO:0000313" key="6">
    <source>
        <dbReference type="EMBL" id="GAA3536893.1"/>
    </source>
</evidence>
<gene>
    <name evidence="6" type="ORF">GCM10022419_015880</name>
</gene>
<dbReference type="InterPro" id="IPR002125">
    <property type="entry name" value="CMP_dCMP_dom"/>
</dbReference>
<dbReference type="InterPro" id="IPR016193">
    <property type="entry name" value="Cytidine_deaminase-like"/>
</dbReference>
<dbReference type="PROSITE" id="PS51747">
    <property type="entry name" value="CYT_DCMP_DEAMINASES_2"/>
    <property type="match status" value="1"/>
</dbReference>
<sequence length="161" mass="17797">MGEDDFEEIYTISERHPQPIYVGRDRPDWDTYFLNIAADVALRGDCVRDRVGAVLVNGDRRIVGTGYNGVRSGLPGCIERPCERVSKALRGESICPGYSDCRSTHAEANVLLEADWKSCQGANLYTSRQPCTSCVKLIRSAGVSLVIYPGERAGYPNYMSL</sequence>
<dbReference type="PANTHER" id="PTHR11086:SF18">
    <property type="entry name" value="DEOXYCYTIDYLATE DEAMINASE"/>
    <property type="match status" value="1"/>
</dbReference>
<evidence type="ECO:0000256" key="3">
    <source>
        <dbReference type="ARBA" id="ARBA00022801"/>
    </source>
</evidence>
<dbReference type="PANTHER" id="PTHR11086">
    <property type="entry name" value="DEOXYCYTIDYLATE DEAMINASE-RELATED"/>
    <property type="match status" value="1"/>
</dbReference>
<dbReference type="PROSITE" id="PS00903">
    <property type="entry name" value="CYT_DCMP_DEAMINASES_1"/>
    <property type="match status" value="1"/>
</dbReference>
<dbReference type="SUPFAM" id="SSF53927">
    <property type="entry name" value="Cytidine deaminase-like"/>
    <property type="match status" value="1"/>
</dbReference>
<keyword evidence="2" id="KW-0479">Metal-binding</keyword>
<dbReference type="Gene3D" id="3.40.140.10">
    <property type="entry name" value="Cytidine Deaminase, domain 2"/>
    <property type="match status" value="1"/>
</dbReference>
<keyword evidence="3" id="KW-0378">Hydrolase</keyword>
<dbReference type="EMBL" id="BAABDQ010000003">
    <property type="protein sequence ID" value="GAA3536893.1"/>
    <property type="molecule type" value="Genomic_DNA"/>
</dbReference>
<comment type="caution">
    <text evidence="6">The sequence shown here is derived from an EMBL/GenBank/DDBJ whole genome shotgun (WGS) entry which is preliminary data.</text>
</comment>
<comment type="similarity">
    <text evidence="1">Belongs to the cytidine and deoxycytidylate deaminase family.</text>
</comment>
<accession>A0ABP6VPQ7</accession>
<evidence type="ECO:0000259" key="5">
    <source>
        <dbReference type="PROSITE" id="PS51747"/>
    </source>
</evidence>
<keyword evidence="7" id="KW-1185">Reference proteome</keyword>
<feature type="domain" description="CMP/dCMP-type deaminase" evidence="5">
    <location>
        <begin position="28"/>
        <end position="161"/>
    </location>
</feature>
<name>A0ABP6VPQ7_9ACTN</name>
<keyword evidence="4" id="KW-0862">Zinc</keyword>
<dbReference type="InterPro" id="IPR015517">
    <property type="entry name" value="dCMP_deaminase-rel"/>
</dbReference>
<dbReference type="Pfam" id="PF00383">
    <property type="entry name" value="dCMP_cyt_deam_1"/>
    <property type="match status" value="1"/>
</dbReference>
<evidence type="ECO:0000256" key="4">
    <source>
        <dbReference type="ARBA" id="ARBA00022833"/>
    </source>
</evidence>
<evidence type="ECO:0000256" key="2">
    <source>
        <dbReference type="ARBA" id="ARBA00022723"/>
    </source>
</evidence>
<dbReference type="RefSeq" id="WP_345559941.1">
    <property type="nucleotide sequence ID" value="NZ_BAABDQ010000003.1"/>
</dbReference>
<organism evidence="6 7">
    <name type="scientific">Nonomuraea rosea</name>
    <dbReference type="NCBI Taxonomy" id="638574"/>
    <lineage>
        <taxon>Bacteria</taxon>
        <taxon>Bacillati</taxon>
        <taxon>Actinomycetota</taxon>
        <taxon>Actinomycetes</taxon>
        <taxon>Streptosporangiales</taxon>
        <taxon>Streptosporangiaceae</taxon>
        <taxon>Nonomuraea</taxon>
    </lineage>
</organism>
<evidence type="ECO:0000313" key="7">
    <source>
        <dbReference type="Proteomes" id="UP001500630"/>
    </source>
</evidence>
<protein>
    <submittedName>
        <fullName evidence="6">Cytidine/deoxycytidylate deaminase family protein</fullName>
    </submittedName>
</protein>
<reference evidence="7" key="1">
    <citation type="journal article" date="2019" name="Int. J. Syst. Evol. Microbiol.">
        <title>The Global Catalogue of Microorganisms (GCM) 10K type strain sequencing project: providing services to taxonomists for standard genome sequencing and annotation.</title>
        <authorList>
            <consortium name="The Broad Institute Genomics Platform"/>
            <consortium name="The Broad Institute Genome Sequencing Center for Infectious Disease"/>
            <person name="Wu L."/>
            <person name="Ma J."/>
        </authorList>
    </citation>
    <scope>NUCLEOTIDE SEQUENCE [LARGE SCALE GENOMIC DNA]</scope>
    <source>
        <strain evidence="7">JCM 17326</strain>
    </source>
</reference>
<evidence type="ECO:0000256" key="1">
    <source>
        <dbReference type="ARBA" id="ARBA00006576"/>
    </source>
</evidence>